<comment type="caution">
    <text evidence="2">The sequence shown here is derived from an EMBL/GenBank/DDBJ whole genome shotgun (WGS) entry which is preliminary data.</text>
</comment>
<dbReference type="PROSITE" id="PS51186">
    <property type="entry name" value="GNAT"/>
    <property type="match status" value="1"/>
</dbReference>
<dbReference type="GO" id="GO:0005840">
    <property type="term" value="C:ribosome"/>
    <property type="evidence" value="ECO:0007669"/>
    <property type="project" value="UniProtKB-KW"/>
</dbReference>
<keyword evidence="2" id="KW-0687">Ribonucleoprotein</keyword>
<name>A0A7X5UND7_9PSEU</name>
<dbReference type="Pfam" id="PF00583">
    <property type="entry name" value="Acetyltransf_1"/>
    <property type="match status" value="1"/>
</dbReference>
<evidence type="ECO:0000259" key="1">
    <source>
        <dbReference type="PROSITE" id="PS51186"/>
    </source>
</evidence>
<keyword evidence="3" id="KW-1185">Reference proteome</keyword>
<proteinExistence type="predicted"/>
<dbReference type="GO" id="GO:0016747">
    <property type="term" value="F:acyltransferase activity, transferring groups other than amino-acyl groups"/>
    <property type="evidence" value="ECO:0007669"/>
    <property type="project" value="InterPro"/>
</dbReference>
<dbReference type="EMBL" id="JAAOYM010000001">
    <property type="protein sequence ID" value="NIJ11194.1"/>
    <property type="molecule type" value="Genomic_DNA"/>
</dbReference>
<evidence type="ECO:0000313" key="3">
    <source>
        <dbReference type="Proteomes" id="UP000545493"/>
    </source>
</evidence>
<keyword evidence="2" id="KW-0689">Ribosomal protein</keyword>
<sequence length="195" mass="21812">MMAATRHGNPRFARLTAQEFRARLPEALSVYVAAMNYPSGTAEQRAPMWLTHALRAGWRCMAVLDNGDALIGLAYGYQGKPGQWWHEQVRRGLAASQGEQAVARWLGDYFELTEIHVRPDCQGLGLGEHLLRGLVDGLAQRHVLLSTPEGTSRAWKLYRRLGFTDVLRDYRFAGDPRPFAILGRSLPLDGPTEGR</sequence>
<organism evidence="2 3">
    <name type="scientific">Saccharomonospora amisosensis</name>
    <dbReference type="NCBI Taxonomy" id="1128677"/>
    <lineage>
        <taxon>Bacteria</taxon>
        <taxon>Bacillati</taxon>
        <taxon>Actinomycetota</taxon>
        <taxon>Actinomycetes</taxon>
        <taxon>Pseudonocardiales</taxon>
        <taxon>Pseudonocardiaceae</taxon>
        <taxon>Saccharomonospora</taxon>
    </lineage>
</organism>
<dbReference type="Gene3D" id="3.40.630.30">
    <property type="match status" value="1"/>
</dbReference>
<feature type="domain" description="N-acetyltransferase" evidence="1">
    <location>
        <begin position="56"/>
        <end position="187"/>
    </location>
</feature>
<evidence type="ECO:0000313" key="2">
    <source>
        <dbReference type="EMBL" id="NIJ11194.1"/>
    </source>
</evidence>
<protein>
    <submittedName>
        <fullName evidence="2">Ribosomal protein S18 acetylase RimI-like enzyme</fullName>
    </submittedName>
</protein>
<dbReference type="InterPro" id="IPR000182">
    <property type="entry name" value="GNAT_dom"/>
</dbReference>
<dbReference type="SUPFAM" id="SSF55729">
    <property type="entry name" value="Acyl-CoA N-acyltransferases (Nat)"/>
    <property type="match status" value="1"/>
</dbReference>
<dbReference type="AlphaFoldDB" id="A0A7X5UND7"/>
<dbReference type="InterPro" id="IPR016181">
    <property type="entry name" value="Acyl_CoA_acyltransferase"/>
</dbReference>
<dbReference type="Proteomes" id="UP000545493">
    <property type="component" value="Unassembled WGS sequence"/>
</dbReference>
<reference evidence="2 3" key="1">
    <citation type="submission" date="2020-03" db="EMBL/GenBank/DDBJ databases">
        <title>Sequencing the genomes of 1000 actinobacteria strains.</title>
        <authorList>
            <person name="Klenk H.-P."/>
        </authorList>
    </citation>
    <scope>NUCLEOTIDE SEQUENCE [LARGE SCALE GENOMIC DNA]</scope>
    <source>
        <strain evidence="2 3">DSM 45685</strain>
    </source>
</reference>
<accession>A0A7X5UND7</accession>
<gene>
    <name evidence="2" type="ORF">FHU38_001538</name>
</gene>